<evidence type="ECO:0000256" key="1">
    <source>
        <dbReference type="SAM" id="MobiDB-lite"/>
    </source>
</evidence>
<reference evidence="3 4" key="2">
    <citation type="submission" date="2024-07" db="EMBL/GenBank/DDBJ databases">
        <authorList>
            <person name="Akdeniz Z."/>
        </authorList>
    </citation>
    <scope>NUCLEOTIDE SEQUENCE [LARGE SCALE GENOMIC DNA]</scope>
</reference>
<feature type="compositionally biased region" description="Low complexity" evidence="1">
    <location>
        <begin position="1"/>
        <end position="16"/>
    </location>
</feature>
<dbReference type="Proteomes" id="UP001642409">
    <property type="component" value="Unassembled WGS sequence"/>
</dbReference>
<dbReference type="AlphaFoldDB" id="A0AA86Q2C8"/>
<protein>
    <submittedName>
        <fullName evidence="3">Hypothetical_protein</fullName>
    </submittedName>
</protein>
<reference evidence="2" key="1">
    <citation type="submission" date="2023-06" db="EMBL/GenBank/DDBJ databases">
        <authorList>
            <person name="Kurt Z."/>
        </authorList>
    </citation>
    <scope>NUCLEOTIDE SEQUENCE</scope>
</reference>
<evidence type="ECO:0000313" key="2">
    <source>
        <dbReference type="EMBL" id="CAI9950018.1"/>
    </source>
</evidence>
<evidence type="ECO:0000313" key="4">
    <source>
        <dbReference type="Proteomes" id="UP001642409"/>
    </source>
</evidence>
<sequence>MLSVGSELASQSQQESARFEVQPLLDPNKHTSEVHANQRNDRTTENDEYESVSVLERAVGPSTQFNMRSESTTGKWDCPPILNRADFRSRNAAIATYSHAKKQARLAWLAPFVSHTAGTLIKQAMHAKLRG</sequence>
<dbReference type="EMBL" id="CAXDID020000121">
    <property type="protein sequence ID" value="CAL6031893.1"/>
    <property type="molecule type" value="Genomic_DNA"/>
</dbReference>
<organism evidence="2">
    <name type="scientific">Hexamita inflata</name>
    <dbReference type="NCBI Taxonomy" id="28002"/>
    <lineage>
        <taxon>Eukaryota</taxon>
        <taxon>Metamonada</taxon>
        <taxon>Diplomonadida</taxon>
        <taxon>Hexamitidae</taxon>
        <taxon>Hexamitinae</taxon>
        <taxon>Hexamita</taxon>
    </lineage>
</organism>
<evidence type="ECO:0000313" key="3">
    <source>
        <dbReference type="EMBL" id="CAL6031893.1"/>
    </source>
</evidence>
<gene>
    <name evidence="3" type="ORF">HINF_LOCUS34221</name>
    <name evidence="2" type="ORF">HINF_LOCUS37663</name>
</gene>
<feature type="compositionally biased region" description="Basic and acidic residues" evidence="1">
    <location>
        <begin position="27"/>
        <end position="45"/>
    </location>
</feature>
<dbReference type="EMBL" id="CATOUU010000806">
    <property type="protein sequence ID" value="CAI9950018.1"/>
    <property type="molecule type" value="Genomic_DNA"/>
</dbReference>
<name>A0AA86Q2C8_9EUKA</name>
<accession>A0AA86Q2C8</accession>
<feature type="region of interest" description="Disordered" evidence="1">
    <location>
        <begin position="1"/>
        <end position="50"/>
    </location>
</feature>
<proteinExistence type="predicted"/>
<comment type="caution">
    <text evidence="2">The sequence shown here is derived from an EMBL/GenBank/DDBJ whole genome shotgun (WGS) entry which is preliminary data.</text>
</comment>
<keyword evidence="4" id="KW-1185">Reference proteome</keyword>